<reference evidence="2" key="1">
    <citation type="journal article" date="2023" name="Nat. Plants">
        <title>Single-cell RNA sequencing provides a high-resolution roadmap for understanding the multicellular compartmentation of specialized metabolism.</title>
        <authorList>
            <person name="Sun S."/>
            <person name="Shen X."/>
            <person name="Li Y."/>
            <person name="Li Y."/>
            <person name="Wang S."/>
            <person name="Li R."/>
            <person name="Zhang H."/>
            <person name="Shen G."/>
            <person name="Guo B."/>
            <person name="Wei J."/>
            <person name="Xu J."/>
            <person name="St-Pierre B."/>
            <person name="Chen S."/>
            <person name="Sun C."/>
        </authorList>
    </citation>
    <scope>NUCLEOTIDE SEQUENCE [LARGE SCALE GENOMIC DNA]</scope>
</reference>
<organism evidence="1 2">
    <name type="scientific">Catharanthus roseus</name>
    <name type="common">Madagascar periwinkle</name>
    <name type="synonym">Vinca rosea</name>
    <dbReference type="NCBI Taxonomy" id="4058"/>
    <lineage>
        <taxon>Eukaryota</taxon>
        <taxon>Viridiplantae</taxon>
        <taxon>Streptophyta</taxon>
        <taxon>Embryophyta</taxon>
        <taxon>Tracheophyta</taxon>
        <taxon>Spermatophyta</taxon>
        <taxon>Magnoliopsida</taxon>
        <taxon>eudicotyledons</taxon>
        <taxon>Gunneridae</taxon>
        <taxon>Pentapetalae</taxon>
        <taxon>asterids</taxon>
        <taxon>lamiids</taxon>
        <taxon>Gentianales</taxon>
        <taxon>Apocynaceae</taxon>
        <taxon>Rauvolfioideae</taxon>
        <taxon>Vinceae</taxon>
        <taxon>Catharanthinae</taxon>
        <taxon>Catharanthus</taxon>
    </lineage>
</organism>
<comment type="caution">
    <text evidence="1">The sequence shown here is derived from an EMBL/GenBank/DDBJ whole genome shotgun (WGS) entry which is preliminary data.</text>
</comment>
<gene>
    <name evidence="1" type="ORF">M9H77_02518</name>
</gene>
<protein>
    <submittedName>
        <fullName evidence="1">Uncharacterized protein</fullName>
    </submittedName>
</protein>
<proteinExistence type="predicted"/>
<name>A0ACC0C8P4_CATRO</name>
<keyword evidence="2" id="KW-1185">Reference proteome</keyword>
<evidence type="ECO:0000313" key="2">
    <source>
        <dbReference type="Proteomes" id="UP001060085"/>
    </source>
</evidence>
<evidence type="ECO:0000313" key="1">
    <source>
        <dbReference type="EMBL" id="KAI5681291.1"/>
    </source>
</evidence>
<accession>A0ACC0C8P4</accession>
<dbReference type="Proteomes" id="UP001060085">
    <property type="component" value="Linkage Group LG01"/>
</dbReference>
<sequence length="158" mass="18265">MGQVNYNEDSKAKVHMEIDARPQLEEDDESVGLFYKISTSTNIVVRAHTQKHALTREVARVVKNGYICNVLPTADNRFKAQKGRGRQRPIIDGRLPLLRFKRTIRAESTSPRLQESLTNISVVEESKRDECLPKNKSEFQEGDPEKEKRVMWKVMRII</sequence>
<dbReference type="EMBL" id="CM044701">
    <property type="protein sequence ID" value="KAI5681291.1"/>
    <property type="molecule type" value="Genomic_DNA"/>
</dbReference>